<organism evidence="3 4">
    <name type="scientific">Thalassospira xianhensis MCCC 1A02616</name>
    <dbReference type="NCBI Taxonomy" id="1177929"/>
    <lineage>
        <taxon>Bacteria</taxon>
        <taxon>Pseudomonadati</taxon>
        <taxon>Pseudomonadota</taxon>
        <taxon>Alphaproteobacteria</taxon>
        <taxon>Rhodospirillales</taxon>
        <taxon>Thalassospiraceae</taxon>
        <taxon>Thalassospira</taxon>
    </lineage>
</organism>
<dbReference type="InterPro" id="IPR028974">
    <property type="entry name" value="TSP_type-3_rpt"/>
</dbReference>
<evidence type="ECO:0008006" key="5">
    <source>
        <dbReference type="Google" id="ProtNLM"/>
    </source>
</evidence>
<protein>
    <recommendedName>
        <fullName evidence="5">TspB protein</fullName>
    </recommendedName>
</protein>
<dbReference type="Proteomes" id="UP000252419">
    <property type="component" value="Unassembled WGS sequence"/>
</dbReference>
<evidence type="ECO:0000313" key="3">
    <source>
        <dbReference type="EMBL" id="RCK03478.1"/>
    </source>
</evidence>
<dbReference type="EMBL" id="JPWA01000071">
    <property type="protein sequence ID" value="RCK03478.1"/>
    <property type="molecule type" value="Genomic_DNA"/>
</dbReference>
<feature type="compositionally biased region" description="Polar residues" evidence="1">
    <location>
        <begin position="86"/>
        <end position="96"/>
    </location>
</feature>
<feature type="region of interest" description="Disordered" evidence="1">
    <location>
        <begin position="134"/>
        <end position="171"/>
    </location>
</feature>
<evidence type="ECO:0000256" key="1">
    <source>
        <dbReference type="SAM" id="MobiDB-lite"/>
    </source>
</evidence>
<dbReference type="GO" id="GO:0005509">
    <property type="term" value="F:calcium ion binding"/>
    <property type="evidence" value="ECO:0007669"/>
    <property type="project" value="InterPro"/>
</dbReference>
<gene>
    <name evidence="3" type="ORF">TH5_25370</name>
</gene>
<feature type="compositionally biased region" description="Low complexity" evidence="1">
    <location>
        <begin position="44"/>
        <end position="55"/>
    </location>
</feature>
<keyword evidence="2" id="KW-0472">Membrane</keyword>
<dbReference type="NCBIfam" id="NF041109">
    <property type="entry name" value="VF_TspB_C_term"/>
    <property type="match status" value="1"/>
</dbReference>
<evidence type="ECO:0000256" key="2">
    <source>
        <dbReference type="SAM" id="Phobius"/>
    </source>
</evidence>
<keyword evidence="2" id="KW-1133">Transmembrane helix</keyword>
<proteinExistence type="predicted"/>
<comment type="caution">
    <text evidence="3">The sequence shown here is derived from an EMBL/GenBank/DDBJ whole genome shotgun (WGS) entry which is preliminary data.</text>
</comment>
<sequence length="245" mass="25758">MVDGKKYCQTAEEGENPVDSDGDGSPDGEDPDPTNPDTDGDGAPDGNDPDPTNPDTDGDGTPDGEDPDNDNNGIPDDEEGDGPVSEYTSGTCNPGTQIQEPQCSSELDAVQCAIYLNNWHHRCDEKQQFDKLYGSDSDRAPITNEGESFLDPNDPENQLPGSGPDGAGGPNDTTIAFSDAVDMLDDSGFVSGSCPSDIGYSVFGETFYFTYQPICQVLSMVNPVIVALGWFAAALIIGRSIIGGS</sequence>
<feature type="compositionally biased region" description="Acidic residues" evidence="1">
    <location>
        <begin position="12"/>
        <end position="42"/>
    </location>
</feature>
<reference evidence="3 4" key="1">
    <citation type="submission" date="2014-07" db="EMBL/GenBank/DDBJ databases">
        <title>Draft genome sequence of Thalassospira xianhensis P-4 (MCCC 1A02616).</title>
        <authorList>
            <person name="Lai Q."/>
            <person name="Shao Z."/>
        </authorList>
    </citation>
    <scope>NUCLEOTIDE SEQUENCE [LARGE SCALE GENOMIC DNA]</scope>
    <source>
        <strain evidence="3 4">MCCC 1A02616</strain>
    </source>
</reference>
<keyword evidence="4" id="KW-1185">Reference proteome</keyword>
<feature type="compositionally biased region" description="Acidic residues" evidence="1">
    <location>
        <begin position="56"/>
        <end position="81"/>
    </location>
</feature>
<dbReference type="AlphaFoldDB" id="A0A367U5L2"/>
<feature type="region of interest" description="Disordered" evidence="1">
    <location>
        <begin position="1"/>
        <end position="96"/>
    </location>
</feature>
<evidence type="ECO:0000313" key="4">
    <source>
        <dbReference type="Proteomes" id="UP000252419"/>
    </source>
</evidence>
<keyword evidence="2" id="KW-0812">Transmembrane</keyword>
<name>A0A367U5L2_9PROT</name>
<accession>A0A367U5L2</accession>
<feature type="transmembrane region" description="Helical" evidence="2">
    <location>
        <begin position="220"/>
        <end position="242"/>
    </location>
</feature>
<dbReference type="SUPFAM" id="SSF103647">
    <property type="entry name" value="TSP type-3 repeat"/>
    <property type="match status" value="1"/>
</dbReference>